<dbReference type="GO" id="GO:0140818">
    <property type="term" value="F:mRNA 5'-triphosphate monophosphatase activity"/>
    <property type="evidence" value="ECO:0007669"/>
    <property type="project" value="InterPro"/>
</dbReference>
<evidence type="ECO:0000256" key="15">
    <source>
        <dbReference type="PIRSR" id="PIRSR036958-3"/>
    </source>
</evidence>
<dbReference type="GO" id="GO:0005634">
    <property type="term" value="C:nucleus"/>
    <property type="evidence" value="ECO:0007669"/>
    <property type="project" value="UniProtKB-SubCell"/>
</dbReference>
<evidence type="ECO:0000256" key="9">
    <source>
        <dbReference type="ARBA" id="ARBA00023042"/>
    </source>
</evidence>
<evidence type="ECO:0000256" key="6">
    <source>
        <dbReference type="ARBA" id="ARBA00022741"/>
    </source>
</evidence>
<dbReference type="EMBL" id="KV893587">
    <property type="protein sequence ID" value="OON19103.1"/>
    <property type="molecule type" value="Genomic_DNA"/>
</dbReference>
<dbReference type="Pfam" id="PF03919">
    <property type="entry name" value="mRNA_cap_C"/>
    <property type="match status" value="1"/>
</dbReference>
<dbReference type="EC" id="2.7.7.50" evidence="2"/>
<feature type="binding site" evidence="15">
    <location>
        <position position="378"/>
    </location>
    <ligand>
        <name>GTP</name>
        <dbReference type="ChEBI" id="CHEBI:37565"/>
    </ligand>
</feature>
<dbReference type="CDD" id="cd07895">
    <property type="entry name" value="Adenylation_mRNA_capping"/>
    <property type="match status" value="1"/>
</dbReference>
<dbReference type="Proteomes" id="UP000243686">
    <property type="component" value="Unassembled WGS sequence"/>
</dbReference>
<keyword evidence="9" id="KW-0506">mRNA capping</keyword>
<dbReference type="PIRSF" id="PIRSF036958">
    <property type="entry name" value="mRNA_capping_HCE"/>
    <property type="match status" value="1"/>
</dbReference>
<feature type="domain" description="Tyrosine specific protein phosphatases" evidence="18">
    <location>
        <begin position="105"/>
        <end position="173"/>
    </location>
</feature>
<evidence type="ECO:0000259" key="17">
    <source>
        <dbReference type="PROSITE" id="PS50054"/>
    </source>
</evidence>
<gene>
    <name evidence="19" type="ORF">X801_05036</name>
</gene>
<dbReference type="GO" id="GO:0005524">
    <property type="term" value="F:ATP binding"/>
    <property type="evidence" value="ECO:0007669"/>
    <property type="project" value="InterPro"/>
</dbReference>
<evidence type="ECO:0000256" key="10">
    <source>
        <dbReference type="ARBA" id="ARBA00023134"/>
    </source>
</evidence>
<evidence type="ECO:0000256" key="14">
    <source>
        <dbReference type="PIRSR" id="PIRSR036958-2"/>
    </source>
</evidence>
<dbReference type="InterPro" id="IPR012340">
    <property type="entry name" value="NA-bd_OB-fold"/>
</dbReference>
<evidence type="ECO:0000259" key="18">
    <source>
        <dbReference type="PROSITE" id="PS50056"/>
    </source>
</evidence>
<dbReference type="Gene3D" id="3.90.190.10">
    <property type="entry name" value="Protein tyrosine phosphatase superfamily"/>
    <property type="match status" value="1"/>
</dbReference>
<dbReference type="GO" id="GO:0004721">
    <property type="term" value="F:phosphoprotein phosphatase activity"/>
    <property type="evidence" value="ECO:0007669"/>
    <property type="project" value="UniProtKB-KW"/>
</dbReference>
<dbReference type="SUPFAM" id="SSF50249">
    <property type="entry name" value="Nucleic acid-binding proteins"/>
    <property type="match status" value="1"/>
</dbReference>
<dbReference type="InterPro" id="IPR000387">
    <property type="entry name" value="Tyr_Pase_dom"/>
</dbReference>
<name>A0A1S8WXX7_OPIVI</name>
<dbReference type="Pfam" id="PF01331">
    <property type="entry name" value="mRNA_cap_enzyme"/>
    <property type="match status" value="1"/>
</dbReference>
<evidence type="ECO:0000256" key="1">
    <source>
        <dbReference type="ARBA" id="ARBA00004123"/>
    </source>
</evidence>
<keyword evidence="3" id="KW-0507">mRNA processing</keyword>
<dbReference type="InterPro" id="IPR017074">
    <property type="entry name" value="mRNA_cap_enz_bifunc"/>
</dbReference>
<evidence type="ECO:0000256" key="16">
    <source>
        <dbReference type="SAM" id="MobiDB-lite"/>
    </source>
</evidence>
<dbReference type="GO" id="GO:0005525">
    <property type="term" value="F:GTP binding"/>
    <property type="evidence" value="ECO:0007669"/>
    <property type="project" value="UniProtKB-KW"/>
</dbReference>
<keyword evidence="10 15" id="KW-0342">GTP-binding</keyword>
<keyword evidence="6 15" id="KW-0547">Nucleotide-binding</keyword>
<dbReference type="PROSITE" id="PS00383">
    <property type="entry name" value="TYR_PHOSPHATASE_1"/>
    <property type="match status" value="1"/>
</dbReference>
<reference evidence="19 20" key="1">
    <citation type="submission" date="2015-03" db="EMBL/GenBank/DDBJ databases">
        <title>Draft genome of the nematode, Opisthorchis viverrini.</title>
        <authorList>
            <person name="Mitreva M."/>
        </authorList>
    </citation>
    <scope>NUCLEOTIDE SEQUENCE [LARGE SCALE GENOMIC DNA]</scope>
    <source>
        <strain evidence="19">Khon Kaen</strain>
    </source>
</reference>
<dbReference type="InterPro" id="IPR029021">
    <property type="entry name" value="Prot-tyrosine_phosphatase-like"/>
</dbReference>
<feature type="region of interest" description="Disordered" evidence="16">
    <location>
        <begin position="300"/>
        <end position="330"/>
    </location>
</feature>
<evidence type="ECO:0000313" key="20">
    <source>
        <dbReference type="Proteomes" id="UP000243686"/>
    </source>
</evidence>
<feature type="active site" description="N6-GMP-lysine intermediate" evidence="14">
    <location>
        <position position="357"/>
    </location>
</feature>
<dbReference type="SUPFAM" id="SSF56091">
    <property type="entry name" value="DNA ligase/mRNA capping enzyme, catalytic domain"/>
    <property type="match status" value="1"/>
</dbReference>
<keyword evidence="20" id="KW-1185">Reference proteome</keyword>
<dbReference type="InterPro" id="IPR013846">
    <property type="entry name" value="mRNA_cap_enzyme_C"/>
</dbReference>
<keyword evidence="8" id="KW-0904">Protein phosphatase</keyword>
<feature type="domain" description="Tyrosine-protein phosphatase" evidence="17">
    <location>
        <begin position="38"/>
        <end position="185"/>
    </location>
</feature>
<dbReference type="Gene3D" id="2.40.50.140">
    <property type="entry name" value="Nucleic acid-binding proteins"/>
    <property type="match status" value="1"/>
</dbReference>
<dbReference type="PROSITE" id="PS50056">
    <property type="entry name" value="TYR_PHOSPHATASE_2"/>
    <property type="match status" value="1"/>
</dbReference>
<dbReference type="GO" id="GO:0006370">
    <property type="term" value="P:7-methylguanosine mRNA capping"/>
    <property type="evidence" value="ECO:0007669"/>
    <property type="project" value="UniProtKB-KW"/>
</dbReference>
<comment type="subcellular location">
    <subcellularLocation>
        <location evidence="1">Nucleus</location>
    </subcellularLocation>
</comment>
<dbReference type="GO" id="GO:0004484">
    <property type="term" value="F:mRNA guanylyltransferase activity"/>
    <property type="evidence" value="ECO:0007669"/>
    <property type="project" value="UniProtKB-EC"/>
</dbReference>
<feature type="compositionally biased region" description="Low complexity" evidence="16">
    <location>
        <begin position="302"/>
        <end position="315"/>
    </location>
</feature>
<feature type="binding site" evidence="15">
    <location>
        <position position="362"/>
    </location>
    <ligand>
        <name>GTP</name>
        <dbReference type="ChEBI" id="CHEBI:37565"/>
    </ligand>
</feature>
<dbReference type="InterPro" id="IPR020422">
    <property type="entry name" value="TYR_PHOSPHATASE_DUAL_dom"/>
</dbReference>
<evidence type="ECO:0000256" key="11">
    <source>
        <dbReference type="ARBA" id="ARBA00023242"/>
    </source>
</evidence>
<dbReference type="Gene3D" id="3.30.470.30">
    <property type="entry name" value="DNA ligase/mRNA capping enzyme"/>
    <property type="match status" value="1"/>
</dbReference>
<feature type="binding site" evidence="15">
    <location>
        <begin position="555"/>
        <end position="557"/>
    </location>
    <ligand>
        <name>GTP</name>
        <dbReference type="ChEBI" id="CHEBI:37565"/>
    </ligand>
</feature>
<evidence type="ECO:0000256" key="2">
    <source>
        <dbReference type="ARBA" id="ARBA00012475"/>
    </source>
</evidence>
<keyword evidence="4" id="KW-0808">Transferase</keyword>
<feature type="region of interest" description="Disordered" evidence="16">
    <location>
        <begin position="196"/>
        <end position="218"/>
    </location>
</feature>
<dbReference type="Pfam" id="PF00782">
    <property type="entry name" value="DSPc"/>
    <property type="match status" value="1"/>
</dbReference>
<comment type="catalytic activity">
    <reaction evidence="12">
        <text>a 5'-end diphospho-ribonucleoside in mRNA + GTP + H(+) = a 5'-end (5'-triphosphoguanosine)-ribonucleoside in mRNA + diphosphate</text>
        <dbReference type="Rhea" id="RHEA:67012"/>
        <dbReference type="Rhea" id="RHEA-COMP:17165"/>
        <dbReference type="Rhea" id="RHEA-COMP:17166"/>
        <dbReference type="ChEBI" id="CHEBI:15378"/>
        <dbReference type="ChEBI" id="CHEBI:33019"/>
        <dbReference type="ChEBI" id="CHEBI:37565"/>
        <dbReference type="ChEBI" id="CHEBI:167616"/>
        <dbReference type="ChEBI" id="CHEBI:167617"/>
        <dbReference type="EC" id="2.7.7.50"/>
    </reaction>
    <physiologicalReaction direction="left-to-right" evidence="12">
        <dbReference type="Rhea" id="RHEA:67013"/>
    </physiologicalReaction>
</comment>
<keyword evidence="5" id="KW-0548">Nucleotidyltransferase</keyword>
<evidence type="ECO:0000256" key="12">
    <source>
        <dbReference type="ARBA" id="ARBA00044624"/>
    </source>
</evidence>
<accession>A0A1S8WXX7</accession>
<feature type="binding site" evidence="15">
    <location>
        <begin position="426"/>
        <end position="428"/>
    </location>
    <ligand>
        <name>GTP</name>
        <dbReference type="ChEBI" id="CHEBI:37565"/>
    </ligand>
</feature>
<dbReference type="PANTHER" id="PTHR10367">
    <property type="entry name" value="MRNA-CAPPING ENZYME"/>
    <property type="match status" value="1"/>
</dbReference>
<evidence type="ECO:0000256" key="4">
    <source>
        <dbReference type="ARBA" id="ARBA00022679"/>
    </source>
</evidence>
<dbReference type="AlphaFoldDB" id="A0A1S8WXX7"/>
<keyword evidence="11" id="KW-0539">Nucleus</keyword>
<evidence type="ECO:0000313" key="19">
    <source>
        <dbReference type="EMBL" id="OON19103.1"/>
    </source>
</evidence>
<organism evidence="19 20">
    <name type="scientific">Opisthorchis viverrini</name>
    <name type="common">Southeast Asian liver fluke</name>
    <dbReference type="NCBI Taxonomy" id="6198"/>
    <lineage>
        <taxon>Eukaryota</taxon>
        <taxon>Metazoa</taxon>
        <taxon>Spiralia</taxon>
        <taxon>Lophotrochozoa</taxon>
        <taxon>Platyhelminthes</taxon>
        <taxon>Trematoda</taxon>
        <taxon>Digenea</taxon>
        <taxon>Opisthorchiida</taxon>
        <taxon>Opisthorchiata</taxon>
        <taxon>Opisthorchiidae</taxon>
        <taxon>Opisthorchis</taxon>
    </lineage>
</organism>
<dbReference type="SUPFAM" id="SSF52799">
    <property type="entry name" value="(Phosphotyrosine protein) phosphatases II"/>
    <property type="match status" value="1"/>
</dbReference>
<dbReference type="PROSITE" id="PS50054">
    <property type="entry name" value="TYR_PHOSPHATASE_DUAL"/>
    <property type="match status" value="1"/>
</dbReference>
<evidence type="ECO:0000256" key="3">
    <source>
        <dbReference type="ARBA" id="ARBA00022664"/>
    </source>
</evidence>
<feature type="active site" description="Phosphocysteine intermediate" evidence="13">
    <location>
        <position position="128"/>
    </location>
</feature>
<dbReference type="SMART" id="SM00195">
    <property type="entry name" value="DSPc"/>
    <property type="match status" value="1"/>
</dbReference>
<protein>
    <recommendedName>
        <fullName evidence="2">mRNA guanylyltransferase</fullName>
        <ecNumber evidence="2">2.7.7.50</ecNumber>
    </recommendedName>
</protein>
<feature type="binding site" evidence="15">
    <location>
        <begin position="637"/>
        <end position="642"/>
    </location>
    <ligand>
        <name>GTP</name>
        <dbReference type="ChEBI" id="CHEBI:37565"/>
    </ligand>
</feature>
<evidence type="ECO:0000256" key="13">
    <source>
        <dbReference type="PIRSR" id="PIRSR036958-1"/>
    </source>
</evidence>
<proteinExistence type="predicted"/>
<dbReference type="InterPro" id="IPR051029">
    <property type="entry name" value="mRNA_Capping_Enz/RNA_Phosphat"/>
</dbReference>
<evidence type="ECO:0000256" key="8">
    <source>
        <dbReference type="ARBA" id="ARBA00022912"/>
    </source>
</evidence>
<dbReference type="InterPro" id="IPR016130">
    <property type="entry name" value="Tyr_Pase_AS"/>
</dbReference>
<dbReference type="InterPro" id="IPR000340">
    <property type="entry name" value="Dual-sp_phosphatase_cat-dom"/>
</dbReference>
<dbReference type="InterPro" id="IPR001339">
    <property type="entry name" value="mRNA_cap_enzyme_adenylation"/>
</dbReference>
<evidence type="ECO:0000256" key="5">
    <source>
        <dbReference type="ARBA" id="ARBA00022695"/>
    </source>
</evidence>
<feature type="non-terminal residue" evidence="19">
    <location>
        <position position="743"/>
    </location>
</feature>
<dbReference type="PANTHER" id="PTHR10367:SF17">
    <property type="entry name" value="MRNA-CAPPING ENZYME"/>
    <property type="match status" value="1"/>
</dbReference>
<keyword evidence="7" id="KW-0378">Hydrolase</keyword>
<sequence>MNPKGIPMLPPRWLNCPRMGDMILDIFIPFKTPLDSKFDNFIQPEQLFHVDHVFQTAEPYKLGLVVDLTKSKRFYNRREITDSNCKYLKIECKGNEERPTPEQVDLFIKVVNQFLDNNPGEQKVGVHCTHGFNRTGFLIVAYLVEELNYGVEIAVQIFADARPPGIYKPDYLQELFERYGSPEDCPPAPPLPDWCVDSSSSQKRSIPNGWDVDDEGTQSGTAKVARHDVTLDSLHGVDNARSRVVRPPPKGTPKFMEGVLRVATLDQDSVEAHEARELADRLCKIGAFIYSDGQLVFADGQSSNSESESSVPPNSDRLEETNKRSKHPLRFRGSQPVSISVRNMESLVNYDYCVSYKADGCRYFLLISGPNKVYLIDRANFVYKPDVLHFPTVSWVKNMQQSGGQVQSTSAFLTCPDGHLFNTLLDGEMVMCHDPSKSEAYMHENAANGTPRFLIYDAVTVNGQPIGRTPFFERYAAIDKQIIWPRNTAGHMGLVDFSAQSFSIRRKPFRPLNQTEELLKPEFAQHLDHITDGLIFQPCGPDEFYILGTCPQTLKWKPPHLNTIDFRCKIVHESKLGYEFIFSEHSVRETESISQLYLGGLNVPSAKLAHVGPKDKHLDGKIVECSLVPGVGWRVLRIRTDKTEPNYHKSGVAKHMNALDNQAVDCHGTDYRKYHVSGDCSESAYVCSAAWYQAQQATDSGSDTCRQMIIISFALYFFEVFTCVTTPCKSIIKTIPQTGLLPQ</sequence>
<evidence type="ECO:0000256" key="7">
    <source>
        <dbReference type="ARBA" id="ARBA00022801"/>
    </source>
</evidence>